<dbReference type="PANTHER" id="PTHR11786">
    <property type="entry name" value="N-HYDROXYARYLAMINE O-ACETYLTRANSFERASE"/>
    <property type="match status" value="1"/>
</dbReference>
<dbReference type="Proteomes" id="UP000293952">
    <property type="component" value="Unassembled WGS sequence"/>
</dbReference>
<dbReference type="Pfam" id="PF00797">
    <property type="entry name" value="Acetyltransf_2"/>
    <property type="match status" value="1"/>
</dbReference>
<keyword evidence="3" id="KW-0808">Transferase</keyword>
<comment type="similarity">
    <text evidence="1 2">Belongs to the arylamine N-acetyltransferase family.</text>
</comment>
<reference evidence="3 4" key="1">
    <citation type="submission" date="2019-02" db="EMBL/GenBank/DDBJ databases">
        <title>Genome sequence of the sea-ice species Brumimicrobium glaciale.</title>
        <authorList>
            <person name="Bowman J.P."/>
        </authorList>
    </citation>
    <scope>NUCLEOTIDE SEQUENCE [LARGE SCALE GENOMIC DNA]</scope>
    <source>
        <strain evidence="3 4">IC156</strain>
    </source>
</reference>
<evidence type="ECO:0000256" key="2">
    <source>
        <dbReference type="RuleBase" id="RU003452"/>
    </source>
</evidence>
<evidence type="ECO:0000313" key="3">
    <source>
        <dbReference type="EMBL" id="RYM35466.1"/>
    </source>
</evidence>
<gene>
    <name evidence="3" type="ORF">ERX46_00300</name>
</gene>
<accession>A0A4Q4KPS9</accession>
<dbReference type="AlphaFoldDB" id="A0A4Q4KPS9"/>
<dbReference type="PANTHER" id="PTHR11786:SF0">
    <property type="entry name" value="ARYLAMINE N-ACETYLTRANSFERASE 4-RELATED"/>
    <property type="match status" value="1"/>
</dbReference>
<comment type="caution">
    <text evidence="3">The sequence shown here is derived from an EMBL/GenBank/DDBJ whole genome shotgun (WGS) entry which is preliminary data.</text>
</comment>
<dbReference type="InterPro" id="IPR001447">
    <property type="entry name" value="Arylamine_N-AcTrfase"/>
</dbReference>
<dbReference type="RefSeq" id="WP_130091833.1">
    <property type="nucleotide sequence ID" value="NZ_SETE01000001.1"/>
</dbReference>
<dbReference type="EMBL" id="SETE01000001">
    <property type="protein sequence ID" value="RYM35466.1"/>
    <property type="molecule type" value="Genomic_DNA"/>
</dbReference>
<evidence type="ECO:0000313" key="4">
    <source>
        <dbReference type="Proteomes" id="UP000293952"/>
    </source>
</evidence>
<name>A0A4Q4KPS9_9FLAO</name>
<dbReference type="OrthoDB" id="7181050at2"/>
<proteinExistence type="inferred from homology"/>
<dbReference type="InterPro" id="IPR038765">
    <property type="entry name" value="Papain-like_cys_pep_sf"/>
</dbReference>
<protein>
    <submittedName>
        <fullName evidence="3">Arylamine N-acetyltransferase</fullName>
    </submittedName>
</protein>
<keyword evidence="4" id="KW-1185">Reference proteome</keyword>
<dbReference type="GO" id="GO:0016407">
    <property type="term" value="F:acetyltransferase activity"/>
    <property type="evidence" value="ECO:0007669"/>
    <property type="project" value="InterPro"/>
</dbReference>
<dbReference type="Gene3D" id="3.30.2140.20">
    <property type="match status" value="1"/>
</dbReference>
<evidence type="ECO:0000256" key="1">
    <source>
        <dbReference type="ARBA" id="ARBA00006547"/>
    </source>
</evidence>
<dbReference type="SUPFAM" id="SSF54001">
    <property type="entry name" value="Cysteine proteinases"/>
    <property type="match status" value="1"/>
</dbReference>
<sequence>MSDFTFNREEYLKRINFDGEVSVDFESLKSIHRAQHLSIPFENFDICLGRNIRIDPKSIFQKLVKHKRGGYCFELNGLLLMALKAFGFDARPLLGRVHLSREVTGRTHQTTLVTIDGKSWIVDLGFGAEAPLIPIPLIYNEPISFQKQTYRLIKDEVFAYILQNNPNGHWKNLYSFDLNPVFDIDIKLGNHYTSTHPDSFFTNARIAALPIENGMISLYHNKLKKVINGKEELITLKDDSSCLDVIRKEFGIELDAEYGDLKGLR</sequence>
<organism evidence="3 4">
    <name type="scientific">Brumimicrobium glaciale</name>
    <dbReference type="NCBI Taxonomy" id="200475"/>
    <lineage>
        <taxon>Bacteria</taxon>
        <taxon>Pseudomonadati</taxon>
        <taxon>Bacteroidota</taxon>
        <taxon>Flavobacteriia</taxon>
        <taxon>Flavobacteriales</taxon>
        <taxon>Crocinitomicaceae</taxon>
        <taxon>Brumimicrobium</taxon>
    </lineage>
</organism>
<dbReference type="InterPro" id="IPR053710">
    <property type="entry name" value="Arylamine_NAT_domain_sf"/>
</dbReference>
<dbReference type="PRINTS" id="PR01543">
    <property type="entry name" value="ANATRNSFRASE"/>
</dbReference>